<sequence length="169" mass="16935">MIGGSKYLGFAAILASGMLMASAAKAGTDVKPLTVTAKVIASCVLTVSPLAFGDVTLIAGTAIDETVTNGISVTCSAGAGYTIGISVGLGSGATLPTRKMTSGANTLNYQIYSDAPGGASWGDTSGTGWVSDTGTGSAQNKTYYGRILASQQTVPIGDYEDTVQVTVTF</sequence>
<name>A0A3N1M824_9PROT</name>
<feature type="domain" description="Spore coat protein U/FanG" evidence="2">
    <location>
        <begin position="32"/>
        <end position="166"/>
    </location>
</feature>
<gene>
    <name evidence="3" type="ORF">EDC65_1648</name>
</gene>
<dbReference type="SMART" id="SM00972">
    <property type="entry name" value="SCPU"/>
    <property type="match status" value="1"/>
</dbReference>
<dbReference type="RefSeq" id="WP_123689201.1">
    <property type="nucleotide sequence ID" value="NZ_AP019700.1"/>
</dbReference>
<feature type="chain" id="PRO_5018293563" evidence="1">
    <location>
        <begin position="27"/>
        <end position="169"/>
    </location>
</feature>
<dbReference type="EMBL" id="RJKX01000013">
    <property type="protein sequence ID" value="ROP99857.1"/>
    <property type="molecule type" value="Genomic_DNA"/>
</dbReference>
<dbReference type="PANTHER" id="PTHR37089">
    <property type="entry name" value="PROTEIN U-RELATED"/>
    <property type="match status" value="1"/>
</dbReference>
<dbReference type="InterPro" id="IPR007893">
    <property type="entry name" value="Spore_coat_U/FanG"/>
</dbReference>
<feature type="signal peptide" evidence="1">
    <location>
        <begin position="1"/>
        <end position="26"/>
    </location>
</feature>
<dbReference type="OrthoDB" id="7478692at2"/>
<keyword evidence="3" id="KW-0946">Virion</keyword>
<evidence type="ECO:0000259" key="2">
    <source>
        <dbReference type="Pfam" id="PF05229"/>
    </source>
</evidence>
<evidence type="ECO:0000313" key="4">
    <source>
        <dbReference type="Proteomes" id="UP000278222"/>
    </source>
</evidence>
<organism evidence="3 4">
    <name type="scientific">Stella humosa</name>
    <dbReference type="NCBI Taxonomy" id="94"/>
    <lineage>
        <taxon>Bacteria</taxon>
        <taxon>Pseudomonadati</taxon>
        <taxon>Pseudomonadota</taxon>
        <taxon>Alphaproteobacteria</taxon>
        <taxon>Rhodospirillales</taxon>
        <taxon>Stellaceae</taxon>
        <taxon>Stella</taxon>
    </lineage>
</organism>
<keyword evidence="3" id="KW-0167">Capsid protein</keyword>
<protein>
    <submittedName>
        <fullName evidence="3">Spore coat protein U-like protein</fullName>
    </submittedName>
</protein>
<keyword evidence="4" id="KW-1185">Reference proteome</keyword>
<accession>A0A3N1M824</accession>
<keyword evidence="1" id="KW-0732">Signal</keyword>
<dbReference type="InterPro" id="IPR053167">
    <property type="entry name" value="Spore_coat_component"/>
</dbReference>
<proteinExistence type="predicted"/>
<dbReference type="Pfam" id="PF05229">
    <property type="entry name" value="SCPU"/>
    <property type="match status" value="1"/>
</dbReference>
<dbReference type="Proteomes" id="UP000278222">
    <property type="component" value="Unassembled WGS sequence"/>
</dbReference>
<reference evidence="3 4" key="1">
    <citation type="submission" date="2018-11" db="EMBL/GenBank/DDBJ databases">
        <title>Genomic Encyclopedia of Type Strains, Phase IV (KMG-IV): sequencing the most valuable type-strain genomes for metagenomic binning, comparative biology and taxonomic classification.</title>
        <authorList>
            <person name="Goeker M."/>
        </authorList>
    </citation>
    <scope>NUCLEOTIDE SEQUENCE [LARGE SCALE GENOMIC DNA]</scope>
    <source>
        <strain evidence="3 4">DSM 5900</strain>
    </source>
</reference>
<comment type="caution">
    <text evidence="3">The sequence shown here is derived from an EMBL/GenBank/DDBJ whole genome shotgun (WGS) entry which is preliminary data.</text>
</comment>
<dbReference type="AlphaFoldDB" id="A0A3N1M824"/>
<evidence type="ECO:0000313" key="3">
    <source>
        <dbReference type="EMBL" id="ROP99857.1"/>
    </source>
</evidence>
<evidence type="ECO:0000256" key="1">
    <source>
        <dbReference type="SAM" id="SignalP"/>
    </source>
</evidence>